<dbReference type="Proteomes" id="UP000532829">
    <property type="component" value="Chromosome"/>
</dbReference>
<feature type="transmembrane region" description="Helical" evidence="1">
    <location>
        <begin position="362"/>
        <end position="380"/>
    </location>
</feature>
<feature type="transmembrane region" description="Helical" evidence="1">
    <location>
        <begin position="302"/>
        <end position="324"/>
    </location>
</feature>
<feature type="transmembrane region" description="Helical" evidence="1">
    <location>
        <begin position="88"/>
        <end position="106"/>
    </location>
</feature>
<dbReference type="RefSeq" id="WP_153233543.1">
    <property type="nucleotide sequence ID" value="NZ_CM121370.1"/>
</dbReference>
<feature type="transmembrane region" description="Helical" evidence="1">
    <location>
        <begin position="158"/>
        <end position="174"/>
    </location>
</feature>
<protein>
    <submittedName>
        <fullName evidence="2">Uncharacterized protein</fullName>
    </submittedName>
</protein>
<gene>
    <name evidence="2" type="ORF">H3G96_020595</name>
</gene>
<feature type="transmembrane region" description="Helical" evidence="1">
    <location>
        <begin position="330"/>
        <end position="350"/>
    </location>
</feature>
<feature type="transmembrane region" description="Helical" evidence="1">
    <location>
        <begin position="183"/>
        <end position="213"/>
    </location>
</feature>
<evidence type="ECO:0000313" key="3">
    <source>
        <dbReference type="Proteomes" id="UP000532829"/>
    </source>
</evidence>
<feature type="transmembrane region" description="Helical" evidence="1">
    <location>
        <begin position="219"/>
        <end position="240"/>
    </location>
</feature>
<keyword evidence="1" id="KW-0472">Membrane</keyword>
<keyword evidence="1" id="KW-0812">Transmembrane</keyword>
<dbReference type="AlphaFoldDB" id="A0AAX1JPA2"/>
<reference evidence="2 3" key="1">
    <citation type="submission" date="2020-12" db="EMBL/GenBank/DDBJ databases">
        <title>The complete genome of Klebsiella pneumoniae strain 090374.</title>
        <authorList>
            <person name="Wei L."/>
            <person name="Wen H."/>
            <person name="Liu L."/>
            <person name="Feng Y."/>
            <person name="Zong Z."/>
        </authorList>
    </citation>
    <scope>NUCLEOTIDE SEQUENCE [LARGE SCALE GENOMIC DNA]</scope>
    <source>
        <strain evidence="2 3">WCHKP090374</strain>
    </source>
</reference>
<proteinExistence type="predicted"/>
<organism evidence="2 3">
    <name type="scientific">Klebsiella pneumoniae</name>
    <dbReference type="NCBI Taxonomy" id="573"/>
    <lineage>
        <taxon>Bacteria</taxon>
        <taxon>Pseudomonadati</taxon>
        <taxon>Pseudomonadota</taxon>
        <taxon>Gammaproteobacteria</taxon>
        <taxon>Enterobacterales</taxon>
        <taxon>Enterobacteriaceae</taxon>
        <taxon>Klebsiella/Raoultella group</taxon>
        <taxon>Klebsiella</taxon>
        <taxon>Klebsiella pneumoniae complex</taxon>
    </lineage>
</organism>
<name>A0AAX1JPA2_KLEPN</name>
<dbReference type="EMBL" id="CP066534">
    <property type="protein sequence ID" value="QQL32511.1"/>
    <property type="molecule type" value="Genomic_DNA"/>
</dbReference>
<feature type="transmembrane region" description="Helical" evidence="1">
    <location>
        <begin position="61"/>
        <end position="82"/>
    </location>
</feature>
<feature type="transmembrane region" description="Helical" evidence="1">
    <location>
        <begin position="115"/>
        <end position="138"/>
    </location>
</feature>
<evidence type="ECO:0000256" key="1">
    <source>
        <dbReference type="SAM" id="Phobius"/>
    </source>
</evidence>
<evidence type="ECO:0000313" key="2">
    <source>
        <dbReference type="EMBL" id="QQL32511.1"/>
    </source>
</evidence>
<accession>A0AAX1JPA2</accession>
<keyword evidence="1" id="KW-1133">Transmembrane helix</keyword>
<sequence length="421" mass="47781">MGEISVKTGNNARNGGKNSLNRLIRCVCGKKIGPDPRNFNQRVSLGRNDLLIRTFLSKIEFYFILFLFVTFLGSLFSSTQYGRGTVLFPIRFFEYFVFFYMGFFLYKGGANIRKLLLLLLIANSAVAILQHFGVVGGFNVRGYQPNMSERVIGLTSGPWELGVILNFITCYFLAEEKSEFKKYIIFGVATLIIMMTGSRMSLLAQIVILVWYMKLSASLVTIIKRCLVVIPLLFAVYFFFGDSTVATRSDSLMNSDNIDQLLDSYSSVRITESVPSWGDLGVLSRGDEVDASWSMRGIKWIYAVKLYLSHPMYWMIGVGAGSFGNALDGGWLRITTETGIIGLLLFVMFLMRVKRLSPTMSLCVIAFCINMLMIDIYMSYKVMSMMLLLAGYYHKKRKDEKARLRENNGSEILFHNKREVL</sequence>